<dbReference type="AlphaFoldDB" id="A0A0P0RDC2"/>
<dbReference type="Proteomes" id="UP000019146">
    <property type="component" value="Chromosome 2"/>
</dbReference>
<organism evidence="11 12">
    <name type="scientific">Paraburkholderia caribensis MBA4</name>
    <dbReference type="NCBI Taxonomy" id="1323664"/>
    <lineage>
        <taxon>Bacteria</taxon>
        <taxon>Pseudomonadati</taxon>
        <taxon>Pseudomonadota</taxon>
        <taxon>Betaproteobacteria</taxon>
        <taxon>Burkholderiales</taxon>
        <taxon>Burkholderiaceae</taxon>
        <taxon>Paraburkholderia</taxon>
    </lineage>
</organism>
<comment type="PTM">
    <text evidence="6">Phosphorylated by CheA. Phosphorylation of the N-terminal regulatory domain activates the methylesterase activity.</text>
</comment>
<dbReference type="KEGG" id="bcai:K788_0002856"/>
<dbReference type="InterPro" id="IPR035909">
    <property type="entry name" value="CheB_C"/>
</dbReference>
<evidence type="ECO:0000256" key="4">
    <source>
        <dbReference type="ARBA" id="ARBA00022801"/>
    </source>
</evidence>
<dbReference type="SUPFAM" id="SSF52172">
    <property type="entry name" value="CheY-like"/>
    <property type="match status" value="1"/>
</dbReference>
<sequence>MNIGIANDLPLAVEALRRVIALRPEHRVLWVAANGEEAVDFCAAQTPDVVLMDLIMPKTDGVEATRRIMARTPCPILIVTSSVGANTWRVYEAMGAGALDAVDTPTLGGRGIGESALLMLQKIDQIGQLMDKPWAPRQTAIAPLTRDAQRLVAIGASAGGPAALATVLGSLPADFAAPIVIVQHVDKVFADGMAQWLDGQTSVSVRTAREGELPAAGVALLAATNDHMLLTRNGALHYTREPAEMPYRPSVDVFFHSVVEHWSGEALGVLLTGMGRDGAIGLKAMRAKGYDTIAQDEATCAVYGMPKAAATLGAARRILPLGGIAGQLAAFARG</sequence>
<dbReference type="PANTHER" id="PTHR42872">
    <property type="entry name" value="PROTEIN-GLUTAMATE METHYLESTERASE/PROTEIN-GLUTAMINE GLUTAMINASE"/>
    <property type="match status" value="1"/>
</dbReference>
<dbReference type="InterPro" id="IPR011006">
    <property type="entry name" value="CheY-like_superfamily"/>
</dbReference>
<name>A0A0P0RDC2_9BURK</name>
<reference evidence="11 12" key="1">
    <citation type="journal article" date="2014" name="Genome Announc.">
        <title>Draft Genome Sequence of the Haloacid-Degrading Burkholderia caribensis Strain MBA4.</title>
        <authorList>
            <person name="Pan Y."/>
            <person name="Kong K.F."/>
            <person name="Tsang J.S."/>
        </authorList>
    </citation>
    <scope>NUCLEOTIDE SEQUENCE [LARGE SCALE GENOMIC DNA]</scope>
    <source>
        <strain evidence="11 12">MBA4</strain>
    </source>
</reference>
<evidence type="ECO:0000256" key="1">
    <source>
        <dbReference type="ARBA" id="ARBA00022490"/>
    </source>
</evidence>
<dbReference type="GeneID" id="69970315"/>
<gene>
    <name evidence="6" type="primary">cheB</name>
    <name evidence="11" type="ORF">K788_0002856</name>
</gene>
<dbReference type="GO" id="GO:0000156">
    <property type="term" value="F:phosphorelay response regulator activity"/>
    <property type="evidence" value="ECO:0007669"/>
    <property type="project" value="InterPro"/>
</dbReference>
<dbReference type="NCBIfam" id="NF009206">
    <property type="entry name" value="PRK12555.1"/>
    <property type="match status" value="1"/>
</dbReference>
<dbReference type="CDD" id="cd17541">
    <property type="entry name" value="REC_CheB-like"/>
    <property type="match status" value="1"/>
</dbReference>
<protein>
    <recommendedName>
        <fullName evidence="6">Protein-glutamate methylesterase/protein-glutamine glutaminase</fullName>
        <ecNumber evidence="6">3.1.1.61</ecNumber>
        <ecNumber evidence="6">3.5.1.44</ecNumber>
    </recommendedName>
</protein>
<evidence type="ECO:0000256" key="3">
    <source>
        <dbReference type="ARBA" id="ARBA00022553"/>
    </source>
</evidence>
<dbReference type="PIRSF" id="PIRSF000876">
    <property type="entry name" value="RR_chemtxs_CheB"/>
    <property type="match status" value="1"/>
</dbReference>
<evidence type="ECO:0000259" key="10">
    <source>
        <dbReference type="PROSITE" id="PS50122"/>
    </source>
</evidence>
<feature type="domain" description="Response regulatory" evidence="9">
    <location>
        <begin position="2"/>
        <end position="119"/>
    </location>
</feature>
<dbReference type="InterPro" id="IPR000673">
    <property type="entry name" value="Sig_transdc_resp-reg_Me-estase"/>
</dbReference>
<dbReference type="CDD" id="cd16432">
    <property type="entry name" value="CheB_Rec"/>
    <property type="match status" value="1"/>
</dbReference>
<dbReference type="Pfam" id="PF00072">
    <property type="entry name" value="Response_reg"/>
    <property type="match status" value="1"/>
</dbReference>
<keyword evidence="1 6" id="KW-0963">Cytoplasm</keyword>
<accession>A0A0P0RDC2</accession>
<dbReference type="Pfam" id="PF01339">
    <property type="entry name" value="CheB_methylest"/>
    <property type="match status" value="1"/>
</dbReference>
<dbReference type="GO" id="GO:0006935">
    <property type="term" value="P:chemotaxis"/>
    <property type="evidence" value="ECO:0007669"/>
    <property type="project" value="UniProtKB-UniRule"/>
</dbReference>
<comment type="function">
    <text evidence="6">Involved in chemotaxis. Part of a chemotaxis signal transduction system that modulates chemotaxis in response to various stimuli. Catalyzes the demethylation of specific methylglutamate residues introduced into the chemoreceptors (methyl-accepting chemotaxis proteins or MCP) by CheR. Also mediates the irreversible deamidation of specific glutamine residues to glutamic acid.</text>
</comment>
<dbReference type="GO" id="GO:0050568">
    <property type="term" value="F:protein-glutamine glutaminase activity"/>
    <property type="evidence" value="ECO:0007669"/>
    <property type="project" value="UniProtKB-UniRule"/>
</dbReference>
<dbReference type="EMBL" id="CP012747">
    <property type="protein sequence ID" value="ALL66337.1"/>
    <property type="molecule type" value="Genomic_DNA"/>
</dbReference>
<evidence type="ECO:0000256" key="7">
    <source>
        <dbReference type="PROSITE-ProRule" id="PRU00050"/>
    </source>
</evidence>
<dbReference type="InterPro" id="IPR001789">
    <property type="entry name" value="Sig_transdc_resp-reg_receiver"/>
</dbReference>
<evidence type="ECO:0000313" key="11">
    <source>
        <dbReference type="EMBL" id="ALL66337.1"/>
    </source>
</evidence>
<dbReference type="GO" id="GO:0008984">
    <property type="term" value="F:protein-glutamate methylesterase activity"/>
    <property type="evidence" value="ECO:0007669"/>
    <property type="project" value="UniProtKB-UniRule"/>
</dbReference>
<dbReference type="HAMAP" id="MF_00099">
    <property type="entry name" value="CheB_chemtxs"/>
    <property type="match status" value="1"/>
</dbReference>
<evidence type="ECO:0000256" key="6">
    <source>
        <dbReference type="HAMAP-Rule" id="MF_00099"/>
    </source>
</evidence>
<dbReference type="GO" id="GO:0005737">
    <property type="term" value="C:cytoplasm"/>
    <property type="evidence" value="ECO:0007669"/>
    <property type="project" value="UniProtKB-SubCell"/>
</dbReference>
<evidence type="ECO:0000259" key="9">
    <source>
        <dbReference type="PROSITE" id="PS50110"/>
    </source>
</evidence>
<comment type="subcellular location">
    <subcellularLocation>
        <location evidence="6">Cytoplasm</location>
    </subcellularLocation>
</comment>
<comment type="catalytic activity">
    <reaction evidence="6">
        <text>L-glutaminyl-[protein] + H2O = L-glutamyl-[protein] + NH4(+)</text>
        <dbReference type="Rhea" id="RHEA:16441"/>
        <dbReference type="Rhea" id="RHEA-COMP:10207"/>
        <dbReference type="Rhea" id="RHEA-COMP:10208"/>
        <dbReference type="ChEBI" id="CHEBI:15377"/>
        <dbReference type="ChEBI" id="CHEBI:28938"/>
        <dbReference type="ChEBI" id="CHEBI:29973"/>
        <dbReference type="ChEBI" id="CHEBI:30011"/>
        <dbReference type="EC" id="3.5.1.44"/>
    </reaction>
</comment>
<comment type="similarity">
    <text evidence="6">Belongs to the CheB family.</text>
</comment>
<feature type="active site" evidence="6 7">
    <location>
        <position position="277"/>
    </location>
</feature>
<dbReference type="RefSeq" id="WP_035989463.1">
    <property type="nucleotide sequence ID" value="NZ_CP012747.1"/>
</dbReference>
<dbReference type="SUPFAM" id="SSF52738">
    <property type="entry name" value="Methylesterase CheB, C-terminal domain"/>
    <property type="match status" value="1"/>
</dbReference>
<comment type="domain">
    <text evidence="6">Contains a C-terminal catalytic domain, and an N-terminal region which modulates catalytic activity.</text>
</comment>
<dbReference type="EC" id="3.1.1.61" evidence="6"/>
<evidence type="ECO:0000256" key="5">
    <source>
        <dbReference type="ARBA" id="ARBA00048267"/>
    </source>
</evidence>
<dbReference type="PROSITE" id="PS50122">
    <property type="entry name" value="CHEB"/>
    <property type="match status" value="1"/>
</dbReference>
<dbReference type="InterPro" id="IPR008248">
    <property type="entry name" value="CheB-like"/>
</dbReference>
<proteinExistence type="inferred from homology"/>
<dbReference type="PANTHER" id="PTHR42872:SF6">
    <property type="entry name" value="PROTEIN-GLUTAMATE METHYLESTERASE_PROTEIN-GLUTAMINE GLUTAMINASE"/>
    <property type="match status" value="1"/>
</dbReference>
<feature type="active site" evidence="6 7">
    <location>
        <position position="157"/>
    </location>
</feature>
<keyword evidence="2 6" id="KW-0145">Chemotaxis</keyword>
<keyword evidence="3 6" id="KW-0597">Phosphoprotein</keyword>
<dbReference type="SMART" id="SM00448">
    <property type="entry name" value="REC"/>
    <property type="match status" value="1"/>
</dbReference>
<feature type="domain" description="CheB-type methylesterase" evidence="10">
    <location>
        <begin position="143"/>
        <end position="334"/>
    </location>
</feature>
<feature type="active site" evidence="6 7">
    <location>
        <position position="184"/>
    </location>
</feature>
<dbReference type="PROSITE" id="PS50110">
    <property type="entry name" value="RESPONSE_REGULATORY"/>
    <property type="match status" value="1"/>
</dbReference>
<evidence type="ECO:0000313" key="12">
    <source>
        <dbReference type="Proteomes" id="UP000019146"/>
    </source>
</evidence>
<comment type="catalytic activity">
    <reaction evidence="5 6">
        <text>[protein]-L-glutamate 5-O-methyl ester + H2O = L-glutamyl-[protein] + methanol + H(+)</text>
        <dbReference type="Rhea" id="RHEA:23236"/>
        <dbReference type="Rhea" id="RHEA-COMP:10208"/>
        <dbReference type="Rhea" id="RHEA-COMP:10311"/>
        <dbReference type="ChEBI" id="CHEBI:15377"/>
        <dbReference type="ChEBI" id="CHEBI:15378"/>
        <dbReference type="ChEBI" id="CHEBI:17790"/>
        <dbReference type="ChEBI" id="CHEBI:29973"/>
        <dbReference type="ChEBI" id="CHEBI:82795"/>
        <dbReference type="EC" id="3.1.1.61"/>
    </reaction>
</comment>
<feature type="modified residue" description="4-aspartylphosphate" evidence="6 8">
    <location>
        <position position="53"/>
    </location>
</feature>
<dbReference type="Gene3D" id="3.40.50.2300">
    <property type="match status" value="1"/>
</dbReference>
<evidence type="ECO:0000256" key="2">
    <source>
        <dbReference type="ARBA" id="ARBA00022500"/>
    </source>
</evidence>
<dbReference type="EC" id="3.5.1.44" evidence="6"/>
<keyword evidence="4 6" id="KW-0378">Hydrolase</keyword>
<evidence type="ECO:0000256" key="8">
    <source>
        <dbReference type="PROSITE-ProRule" id="PRU00169"/>
    </source>
</evidence>
<dbReference type="Gene3D" id="3.40.50.180">
    <property type="entry name" value="Methylesterase CheB, C-terminal domain"/>
    <property type="match status" value="1"/>
</dbReference>